<feature type="transmembrane region" description="Helical" evidence="1">
    <location>
        <begin position="68"/>
        <end position="94"/>
    </location>
</feature>
<feature type="transmembrane region" description="Helical" evidence="1">
    <location>
        <begin position="115"/>
        <end position="142"/>
    </location>
</feature>
<proteinExistence type="predicted"/>
<keyword evidence="1" id="KW-1133">Transmembrane helix</keyword>
<keyword evidence="1" id="KW-0472">Membrane</keyword>
<feature type="transmembrane region" description="Helical" evidence="1">
    <location>
        <begin position="21"/>
        <end position="48"/>
    </location>
</feature>
<feature type="transmembrane region" description="Helical" evidence="1">
    <location>
        <begin position="193"/>
        <end position="214"/>
    </location>
</feature>
<evidence type="ECO:0008006" key="4">
    <source>
        <dbReference type="Google" id="ProtNLM"/>
    </source>
</evidence>
<evidence type="ECO:0000313" key="3">
    <source>
        <dbReference type="Proteomes" id="UP000242699"/>
    </source>
</evidence>
<evidence type="ECO:0000256" key="1">
    <source>
        <dbReference type="SAM" id="Phobius"/>
    </source>
</evidence>
<accession>A0A2T2X5H4</accession>
<dbReference type="EMBL" id="PXYT01000014">
    <property type="protein sequence ID" value="PSR29698.1"/>
    <property type="molecule type" value="Genomic_DNA"/>
</dbReference>
<feature type="transmembrane region" description="Helical" evidence="1">
    <location>
        <begin position="220"/>
        <end position="247"/>
    </location>
</feature>
<protein>
    <recommendedName>
        <fullName evidence="4">Glycerophosphoryl diester phosphodiesterase membrane domain-containing protein</fullName>
    </recommendedName>
</protein>
<dbReference type="AlphaFoldDB" id="A0A2T2X5H4"/>
<reference evidence="2 3" key="1">
    <citation type="journal article" date="2014" name="BMC Genomics">
        <title>Comparison of environmental and isolate Sulfobacillus genomes reveals diverse carbon, sulfur, nitrogen, and hydrogen metabolisms.</title>
        <authorList>
            <person name="Justice N.B."/>
            <person name="Norman A."/>
            <person name="Brown C.T."/>
            <person name="Singh A."/>
            <person name="Thomas B.C."/>
            <person name="Banfield J.F."/>
        </authorList>
    </citation>
    <scope>NUCLEOTIDE SEQUENCE [LARGE SCALE GENOMIC DNA]</scope>
    <source>
        <strain evidence="2">AMDSBA1</strain>
    </source>
</reference>
<name>A0A2T2X5H4_9FIRM</name>
<sequence>MLFNAVKMWFQALKQGGTWTTLVWMAVFSLTFFLLLLVVGGTTLAGAMFHSGFSPTTGVTPTSPVAHFAIGVLIVYILMMVATPFLTAGLYGLYGQAVQGNKVSWGTFWAMGRKLYGRGWGLMGYVSLYLLVIAFFAAIVIFSLHAVGIVLVAAAIILTLPWALRMTGGLFVDQNTWGNSFRASFQKAYYGQLLLGVFLGAIGYLILIVLDLALTHALGAVGIVIYLILELVFAVAIPVWLFALYAATK</sequence>
<gene>
    <name evidence="2" type="ORF">C7B43_07870</name>
</gene>
<dbReference type="Proteomes" id="UP000242699">
    <property type="component" value="Unassembled WGS sequence"/>
</dbReference>
<organism evidence="2 3">
    <name type="scientific">Sulfobacillus benefaciens</name>
    <dbReference type="NCBI Taxonomy" id="453960"/>
    <lineage>
        <taxon>Bacteria</taxon>
        <taxon>Bacillati</taxon>
        <taxon>Bacillota</taxon>
        <taxon>Clostridia</taxon>
        <taxon>Eubacteriales</taxon>
        <taxon>Clostridiales Family XVII. Incertae Sedis</taxon>
        <taxon>Sulfobacillus</taxon>
    </lineage>
</organism>
<evidence type="ECO:0000313" key="2">
    <source>
        <dbReference type="EMBL" id="PSR29698.1"/>
    </source>
</evidence>
<comment type="caution">
    <text evidence="2">The sequence shown here is derived from an EMBL/GenBank/DDBJ whole genome shotgun (WGS) entry which is preliminary data.</text>
</comment>
<feature type="transmembrane region" description="Helical" evidence="1">
    <location>
        <begin position="148"/>
        <end position="172"/>
    </location>
</feature>
<keyword evidence="1" id="KW-0812">Transmembrane</keyword>